<proteinExistence type="predicted"/>
<dbReference type="EMBL" id="HACA01025418">
    <property type="protein sequence ID" value="CDW42779.1"/>
    <property type="molecule type" value="Transcribed_RNA"/>
</dbReference>
<reference evidence="1" key="1">
    <citation type="submission" date="2014-05" db="EMBL/GenBank/DDBJ databases">
        <authorList>
            <person name="Chronopoulou M."/>
        </authorList>
    </citation>
    <scope>NUCLEOTIDE SEQUENCE</scope>
    <source>
        <tissue evidence="1">Whole organism</tissue>
    </source>
</reference>
<accession>A0A0K2UWZ8</accession>
<organism evidence="1">
    <name type="scientific">Lepeophtheirus salmonis</name>
    <name type="common">Salmon louse</name>
    <name type="synonym">Caligus salmonis</name>
    <dbReference type="NCBI Taxonomy" id="72036"/>
    <lineage>
        <taxon>Eukaryota</taxon>
        <taxon>Metazoa</taxon>
        <taxon>Ecdysozoa</taxon>
        <taxon>Arthropoda</taxon>
        <taxon>Crustacea</taxon>
        <taxon>Multicrustacea</taxon>
        <taxon>Hexanauplia</taxon>
        <taxon>Copepoda</taxon>
        <taxon>Siphonostomatoida</taxon>
        <taxon>Caligidae</taxon>
        <taxon>Lepeophtheirus</taxon>
    </lineage>
</organism>
<evidence type="ECO:0000313" key="1">
    <source>
        <dbReference type="EMBL" id="CDW42779.1"/>
    </source>
</evidence>
<protein>
    <submittedName>
        <fullName evidence="1">Uncharacterized protein</fullName>
    </submittedName>
</protein>
<sequence length="43" mass="5209">SYIVLHSFKKLLFSSRRFRPNILRRLSTHGLERQNNNNVYLGY</sequence>
<dbReference type="AlphaFoldDB" id="A0A0K2UWZ8"/>
<name>A0A0K2UWZ8_LEPSM</name>
<feature type="non-terminal residue" evidence="1">
    <location>
        <position position="1"/>
    </location>
</feature>